<dbReference type="PANTHER" id="PTHR28037:SF1">
    <property type="entry name" value="ALCOHOL O-ACETYLTRANSFERASE 1-RELATED"/>
    <property type="match status" value="1"/>
</dbReference>
<accession>A0ABR3VT51</accession>
<dbReference type="InterPro" id="IPR023213">
    <property type="entry name" value="CAT-like_dom_sf"/>
</dbReference>
<name>A0ABR3VT51_9PEZI</name>
<comment type="caution">
    <text evidence="1">The sequence shown here is derived from an EMBL/GenBank/DDBJ whole genome shotgun (WGS) entry which is preliminary data.</text>
</comment>
<dbReference type="Gene3D" id="3.30.559.10">
    <property type="entry name" value="Chloramphenicol acetyltransferase-like domain"/>
    <property type="match status" value="1"/>
</dbReference>
<dbReference type="EMBL" id="JAZHXJ010001423">
    <property type="protein sequence ID" value="KAL1844845.1"/>
    <property type="molecule type" value="Genomic_DNA"/>
</dbReference>
<dbReference type="InterPro" id="IPR010828">
    <property type="entry name" value="Atf2/Sli1-like"/>
</dbReference>
<gene>
    <name evidence="1" type="ORF">VTK73DRAFT_1683</name>
</gene>
<evidence type="ECO:0000313" key="2">
    <source>
        <dbReference type="Proteomes" id="UP001586593"/>
    </source>
</evidence>
<dbReference type="Proteomes" id="UP001586593">
    <property type="component" value="Unassembled WGS sequence"/>
</dbReference>
<dbReference type="Gene3D" id="3.30.559.30">
    <property type="entry name" value="Nonribosomal peptide synthetase, condensation domain"/>
    <property type="match status" value="1"/>
</dbReference>
<proteinExistence type="predicted"/>
<evidence type="ECO:0000313" key="1">
    <source>
        <dbReference type="EMBL" id="KAL1844845.1"/>
    </source>
</evidence>
<dbReference type="InterPro" id="IPR052058">
    <property type="entry name" value="Alcohol_O-acetyltransferase"/>
</dbReference>
<protein>
    <recommendedName>
        <fullName evidence="3">Alcohol acetyltransferase</fullName>
    </recommendedName>
</protein>
<evidence type="ECO:0008006" key="3">
    <source>
        <dbReference type="Google" id="ProtNLM"/>
    </source>
</evidence>
<dbReference type="PANTHER" id="PTHR28037">
    <property type="entry name" value="ALCOHOL O-ACETYLTRANSFERASE 1-RELATED"/>
    <property type="match status" value="1"/>
</dbReference>
<sequence length="499" mass="55547">MQEGSVIRPLGRMETYSTTRHWMGHYQCVGNTCRYVVPRSRLVGSSPRNVVTDALAAVVLKLPALQVGLADEDTQKPYFVQRSSLDLATHLEWRVVDEPDEERYTRTLLEALARQHETSWPDVLHEQPWKLIVFEDARQGEGEPGSSLTLDMMFAVHHALSDGKSTVVFHTQLLRALNHHPPSPSLTSQMTGSVLRLQSPSILVPSQEELIDFRVSTRFLLGSLWQEFAPSFLRRQPPAVPWTGGPVRAERSVRIRLLEFSAEQVGRLRTLARSHGVTITPLIHSLVAFSLSRRLPEAQAPAFAADTVISLRSWVDEGRLPESVRPLADSMTDLVTVCAHSFDPQLLAEVRAAGAHTAALPRTLLWDVARTIGEQVKEKVASLPNDDVCGLLAWVDWAKRARGLVGGPRERTWELSNLGSNPGTDATMENPGEPQWKITRSVFTQSAHVIGPAFCVNTSGIDRADFTLTLTWQEGTVGDELMEGMARDLDEWISELCRE</sequence>
<organism evidence="1 2">
    <name type="scientific">Phialemonium thermophilum</name>
    <dbReference type="NCBI Taxonomy" id="223376"/>
    <lineage>
        <taxon>Eukaryota</taxon>
        <taxon>Fungi</taxon>
        <taxon>Dikarya</taxon>
        <taxon>Ascomycota</taxon>
        <taxon>Pezizomycotina</taxon>
        <taxon>Sordariomycetes</taxon>
        <taxon>Sordariomycetidae</taxon>
        <taxon>Cephalothecales</taxon>
        <taxon>Cephalothecaceae</taxon>
        <taxon>Phialemonium</taxon>
    </lineage>
</organism>
<dbReference type="SUPFAM" id="SSF52777">
    <property type="entry name" value="CoA-dependent acyltransferases"/>
    <property type="match status" value="2"/>
</dbReference>
<reference evidence="1 2" key="1">
    <citation type="journal article" date="2024" name="Commun. Biol.">
        <title>Comparative genomic analysis of thermophilic fungi reveals convergent evolutionary adaptations and gene losses.</title>
        <authorList>
            <person name="Steindorff A.S."/>
            <person name="Aguilar-Pontes M.V."/>
            <person name="Robinson A.J."/>
            <person name="Andreopoulos B."/>
            <person name="LaButti K."/>
            <person name="Kuo A."/>
            <person name="Mondo S."/>
            <person name="Riley R."/>
            <person name="Otillar R."/>
            <person name="Haridas S."/>
            <person name="Lipzen A."/>
            <person name="Grimwood J."/>
            <person name="Schmutz J."/>
            <person name="Clum A."/>
            <person name="Reid I.D."/>
            <person name="Moisan M.C."/>
            <person name="Butler G."/>
            <person name="Nguyen T.T.M."/>
            <person name="Dewar K."/>
            <person name="Conant G."/>
            <person name="Drula E."/>
            <person name="Henrissat B."/>
            <person name="Hansel C."/>
            <person name="Singer S."/>
            <person name="Hutchinson M.I."/>
            <person name="de Vries R.P."/>
            <person name="Natvig D.O."/>
            <person name="Powell A.J."/>
            <person name="Tsang A."/>
            <person name="Grigoriev I.V."/>
        </authorList>
    </citation>
    <scope>NUCLEOTIDE SEQUENCE [LARGE SCALE GENOMIC DNA]</scope>
    <source>
        <strain evidence="1 2">ATCC 24622</strain>
    </source>
</reference>
<dbReference type="Pfam" id="PF07247">
    <property type="entry name" value="AATase"/>
    <property type="match status" value="1"/>
</dbReference>
<keyword evidence="2" id="KW-1185">Reference proteome</keyword>